<dbReference type="AlphaFoldDB" id="A0A8T4L339"/>
<comment type="caution">
    <text evidence="1">The sequence shown here is derived from an EMBL/GenBank/DDBJ whole genome shotgun (WGS) entry which is preliminary data.</text>
</comment>
<evidence type="ECO:0000313" key="1">
    <source>
        <dbReference type="EMBL" id="MBS3057486.1"/>
    </source>
</evidence>
<protein>
    <submittedName>
        <fullName evidence="1">Uncharacterized protein</fullName>
    </submittedName>
</protein>
<dbReference type="Proteomes" id="UP000677687">
    <property type="component" value="Unassembled WGS sequence"/>
</dbReference>
<gene>
    <name evidence="1" type="ORF">J4415_02550</name>
</gene>
<accession>A0A8T4L339</accession>
<evidence type="ECO:0000313" key="2">
    <source>
        <dbReference type="Proteomes" id="UP000677687"/>
    </source>
</evidence>
<organism evidence="1 2">
    <name type="scientific">Candidatus Iainarchaeum sp</name>
    <dbReference type="NCBI Taxonomy" id="3101447"/>
    <lineage>
        <taxon>Archaea</taxon>
        <taxon>Candidatus Iainarchaeota</taxon>
        <taxon>Candidatus Iainarchaeia</taxon>
        <taxon>Candidatus Iainarchaeales</taxon>
        <taxon>Candidatus Iainarchaeaceae</taxon>
        <taxon>Candidatus Iainarchaeum</taxon>
    </lineage>
</organism>
<reference evidence="1" key="1">
    <citation type="submission" date="2021-03" db="EMBL/GenBank/DDBJ databases">
        <authorList>
            <person name="Jaffe A."/>
        </authorList>
    </citation>
    <scope>NUCLEOTIDE SEQUENCE</scope>
    <source>
        <strain evidence="1">RIFCSPHIGHO2_01_FULL_AR10_44_11</strain>
    </source>
</reference>
<sequence>MPIFRGRRQKPSGREPEFHFKNKERVELMTNLAELIRPEINYDLGRLNEEELRVFGPLVKDAVAKKQFTPNTQELFTILMRKVTGET</sequence>
<reference evidence="1" key="2">
    <citation type="submission" date="2021-05" db="EMBL/GenBank/DDBJ databases">
        <title>Protein family content uncovers lineage relationships and bacterial pathway maintenance mechanisms in DPANN archaea.</title>
        <authorList>
            <person name="Castelle C.J."/>
            <person name="Meheust R."/>
            <person name="Jaffe A.L."/>
            <person name="Seitz K."/>
            <person name="Gong X."/>
            <person name="Baker B.J."/>
            <person name="Banfield J.F."/>
        </authorList>
    </citation>
    <scope>NUCLEOTIDE SEQUENCE</scope>
    <source>
        <strain evidence="1">RIFCSPHIGHO2_01_FULL_AR10_44_11</strain>
    </source>
</reference>
<proteinExistence type="predicted"/>
<dbReference type="EMBL" id="JAGVWD010000039">
    <property type="protein sequence ID" value="MBS3057486.1"/>
    <property type="molecule type" value="Genomic_DNA"/>
</dbReference>
<name>A0A8T4L339_9ARCH</name>